<dbReference type="InterPro" id="IPR025412">
    <property type="entry name" value="DUF4304"/>
</dbReference>
<protein>
    <submittedName>
        <fullName evidence="1">DUF4304 domain-containing protein</fullName>
    </submittedName>
</protein>
<dbReference type="EMBL" id="JBJHZY010000001">
    <property type="protein sequence ID" value="MFL0266893.1"/>
    <property type="molecule type" value="Genomic_DNA"/>
</dbReference>
<comment type="caution">
    <text evidence="1">The sequence shown here is derived from an EMBL/GenBank/DDBJ whole genome shotgun (WGS) entry which is preliminary data.</text>
</comment>
<gene>
    <name evidence="1" type="ORF">ACJDUH_02170</name>
</gene>
<sequence>MDGFSYGSPYLDSLSEKYNYVEMIHETFDNIIVPGFKGRGFRKNGKTFYRQRDGLIEVCKVKYSRDNSRVHARFSLDVQIAIPSFYDSIGKKYDNKWDATIFYVTPGSLIGWENGLANCGDLYYMLDLWGYSVSSTFQNELARGNKRYLFLEKLENRYNRQTGEGFNEVVASDIENVIIKFFSTIPSAEQLLNHINNDEPSRCADEVMMNNVAHLYLSYGEQEKAKEIFRRIQNGFLKDSIQKFIDNIGIVL</sequence>
<dbReference type="Pfam" id="PF14137">
    <property type="entry name" value="DUF4304"/>
    <property type="match status" value="1"/>
</dbReference>
<evidence type="ECO:0000313" key="1">
    <source>
        <dbReference type="EMBL" id="MFL0266893.1"/>
    </source>
</evidence>
<evidence type="ECO:0000313" key="2">
    <source>
        <dbReference type="Proteomes" id="UP001623661"/>
    </source>
</evidence>
<accession>A0ABW8TMV8</accession>
<organism evidence="1 2">
    <name type="scientific">Candidatus Clostridium radicumherbarum</name>
    <dbReference type="NCBI Taxonomy" id="3381662"/>
    <lineage>
        <taxon>Bacteria</taxon>
        <taxon>Bacillati</taxon>
        <taxon>Bacillota</taxon>
        <taxon>Clostridia</taxon>
        <taxon>Eubacteriales</taxon>
        <taxon>Clostridiaceae</taxon>
        <taxon>Clostridium</taxon>
    </lineage>
</organism>
<dbReference type="Proteomes" id="UP001623661">
    <property type="component" value="Unassembled WGS sequence"/>
</dbReference>
<dbReference type="RefSeq" id="WP_406763511.1">
    <property type="nucleotide sequence ID" value="NZ_JBJHZY010000001.1"/>
</dbReference>
<name>A0ABW8TMV8_9CLOT</name>
<proteinExistence type="predicted"/>
<reference evidence="1 2" key="1">
    <citation type="submission" date="2024-11" db="EMBL/GenBank/DDBJ databases">
        <authorList>
            <person name="Heng Y.C."/>
            <person name="Lim A.C.H."/>
            <person name="Lee J.K.Y."/>
            <person name="Kittelmann S."/>
        </authorList>
    </citation>
    <scope>NUCLEOTIDE SEQUENCE [LARGE SCALE GENOMIC DNA]</scope>
    <source>
        <strain evidence="1 2">WILCCON 0202</strain>
    </source>
</reference>
<keyword evidence="2" id="KW-1185">Reference proteome</keyword>